<name>A0A8T0V9G1_PANVG</name>
<evidence type="ECO:0000256" key="1">
    <source>
        <dbReference type="ARBA" id="ARBA00009805"/>
    </source>
</evidence>
<evidence type="ECO:0000256" key="2">
    <source>
        <dbReference type="ARBA" id="ARBA00022723"/>
    </source>
</evidence>
<dbReference type="Gene3D" id="2.20.25.30">
    <property type="match status" value="1"/>
</dbReference>
<dbReference type="EMBL" id="CM029040">
    <property type="protein sequence ID" value="KAG2631268.1"/>
    <property type="molecule type" value="Genomic_DNA"/>
</dbReference>
<keyword evidence="4" id="KW-0863">Zinc-finger</keyword>
<dbReference type="InterPro" id="IPR011331">
    <property type="entry name" value="Ribosomal_eL37/eL43"/>
</dbReference>
<keyword evidence="11" id="KW-1185">Reference proteome</keyword>
<dbReference type="Proteomes" id="UP000823388">
    <property type="component" value="Chromosome 2N"/>
</dbReference>
<organism evidence="10 11">
    <name type="scientific">Panicum virgatum</name>
    <name type="common">Blackwell switchgrass</name>
    <dbReference type="NCBI Taxonomy" id="38727"/>
    <lineage>
        <taxon>Eukaryota</taxon>
        <taxon>Viridiplantae</taxon>
        <taxon>Streptophyta</taxon>
        <taxon>Embryophyta</taxon>
        <taxon>Tracheophyta</taxon>
        <taxon>Spermatophyta</taxon>
        <taxon>Magnoliopsida</taxon>
        <taxon>Liliopsida</taxon>
        <taxon>Poales</taxon>
        <taxon>Poaceae</taxon>
        <taxon>PACMAD clade</taxon>
        <taxon>Panicoideae</taxon>
        <taxon>Panicodae</taxon>
        <taxon>Paniceae</taxon>
        <taxon>Panicinae</taxon>
        <taxon>Panicum</taxon>
        <taxon>Panicum sect. Hiantes</taxon>
    </lineage>
</organism>
<accession>A0A8T0V9G1</accession>
<reference evidence="10" key="1">
    <citation type="submission" date="2020-05" db="EMBL/GenBank/DDBJ databases">
        <title>WGS assembly of Panicum virgatum.</title>
        <authorList>
            <person name="Lovell J.T."/>
            <person name="Jenkins J."/>
            <person name="Shu S."/>
            <person name="Juenger T.E."/>
            <person name="Schmutz J."/>
        </authorList>
    </citation>
    <scope>NUCLEOTIDE SEQUENCE</scope>
    <source>
        <strain evidence="10">AP13</strain>
    </source>
</reference>
<comment type="caution">
    <text evidence="10">The sequence shown here is derived from an EMBL/GenBank/DDBJ whole genome shotgun (WGS) entry which is preliminary data.</text>
</comment>
<comment type="similarity">
    <text evidence="1">Belongs to the eukaryotic ribosomal protein eL37 family.</text>
</comment>
<sequence length="149" mass="15748">MADSDATNRKEEVPRRRRRAERKEEPATAPAALSPTSAQHSMGGTPRSVPSAAAPSASESLASVVGAAAPSAGGGGHQIAAPEGTVAGVARVMLDPQRCRRTRAHRRTRGGRGRGQASRCGRRSFHLQKSSCSSFGYPAARIRKCSRRF</sequence>
<keyword evidence="7" id="KW-0689">Ribosomal protein</keyword>
<feature type="region of interest" description="Disordered" evidence="9">
    <location>
        <begin position="1"/>
        <end position="81"/>
    </location>
</feature>
<keyword evidence="3" id="KW-0699">rRNA-binding</keyword>
<proteinExistence type="inferred from homology"/>
<keyword evidence="6" id="KW-0694">RNA-binding</keyword>
<feature type="compositionally biased region" description="Basic and acidic residues" evidence="9">
    <location>
        <begin position="1"/>
        <end position="14"/>
    </location>
</feature>
<dbReference type="Pfam" id="PF01907">
    <property type="entry name" value="Ribosomal_L37e"/>
    <property type="match status" value="1"/>
</dbReference>
<evidence type="ECO:0000313" key="11">
    <source>
        <dbReference type="Proteomes" id="UP000823388"/>
    </source>
</evidence>
<protein>
    <submittedName>
        <fullName evidence="10">Uncharacterized protein</fullName>
    </submittedName>
</protein>
<evidence type="ECO:0000256" key="4">
    <source>
        <dbReference type="ARBA" id="ARBA00022771"/>
    </source>
</evidence>
<dbReference type="GO" id="GO:1990904">
    <property type="term" value="C:ribonucleoprotein complex"/>
    <property type="evidence" value="ECO:0007669"/>
    <property type="project" value="UniProtKB-KW"/>
</dbReference>
<keyword evidence="8" id="KW-0687">Ribonucleoprotein</keyword>
<feature type="compositionally biased region" description="Low complexity" evidence="9">
    <location>
        <begin position="27"/>
        <end position="38"/>
    </location>
</feature>
<dbReference type="GO" id="GO:0005840">
    <property type="term" value="C:ribosome"/>
    <property type="evidence" value="ECO:0007669"/>
    <property type="project" value="UniProtKB-KW"/>
</dbReference>
<evidence type="ECO:0000256" key="3">
    <source>
        <dbReference type="ARBA" id="ARBA00022730"/>
    </source>
</evidence>
<dbReference type="InterPro" id="IPR011332">
    <property type="entry name" value="Ribosomal_zn-bd"/>
</dbReference>
<keyword evidence="2" id="KW-0479">Metal-binding</keyword>
<evidence type="ECO:0000256" key="6">
    <source>
        <dbReference type="ARBA" id="ARBA00022884"/>
    </source>
</evidence>
<evidence type="ECO:0000256" key="7">
    <source>
        <dbReference type="ARBA" id="ARBA00022980"/>
    </source>
</evidence>
<feature type="compositionally biased region" description="Basic residues" evidence="9">
    <location>
        <begin position="102"/>
        <end position="112"/>
    </location>
</feature>
<feature type="region of interest" description="Disordered" evidence="9">
    <location>
        <begin position="102"/>
        <end position="122"/>
    </location>
</feature>
<evidence type="ECO:0000256" key="9">
    <source>
        <dbReference type="SAM" id="MobiDB-lite"/>
    </source>
</evidence>
<dbReference type="SUPFAM" id="SSF57829">
    <property type="entry name" value="Zn-binding ribosomal proteins"/>
    <property type="match status" value="1"/>
</dbReference>
<keyword evidence="5" id="KW-0862">Zinc</keyword>
<dbReference type="GO" id="GO:0019843">
    <property type="term" value="F:rRNA binding"/>
    <property type="evidence" value="ECO:0007669"/>
    <property type="project" value="UniProtKB-KW"/>
</dbReference>
<dbReference type="InterPro" id="IPR001569">
    <property type="entry name" value="Ribosomal_eL37"/>
</dbReference>
<dbReference type="GO" id="GO:0006412">
    <property type="term" value="P:translation"/>
    <property type="evidence" value="ECO:0007669"/>
    <property type="project" value="InterPro"/>
</dbReference>
<evidence type="ECO:0000256" key="5">
    <source>
        <dbReference type="ARBA" id="ARBA00022833"/>
    </source>
</evidence>
<dbReference type="AlphaFoldDB" id="A0A8T0V9G1"/>
<evidence type="ECO:0000256" key="8">
    <source>
        <dbReference type="ARBA" id="ARBA00023274"/>
    </source>
</evidence>
<dbReference type="GO" id="GO:0008270">
    <property type="term" value="F:zinc ion binding"/>
    <property type="evidence" value="ECO:0007669"/>
    <property type="project" value="UniProtKB-KW"/>
</dbReference>
<gene>
    <name evidence="10" type="ORF">PVAP13_2NG000600</name>
</gene>
<dbReference type="GO" id="GO:0003735">
    <property type="term" value="F:structural constituent of ribosome"/>
    <property type="evidence" value="ECO:0007669"/>
    <property type="project" value="InterPro"/>
</dbReference>
<feature type="compositionally biased region" description="Low complexity" evidence="9">
    <location>
        <begin position="46"/>
        <end position="71"/>
    </location>
</feature>
<evidence type="ECO:0000313" key="10">
    <source>
        <dbReference type="EMBL" id="KAG2631268.1"/>
    </source>
</evidence>